<organism evidence="2 3">
    <name type="scientific">Hibiscus sabdariffa</name>
    <name type="common">roselle</name>
    <dbReference type="NCBI Taxonomy" id="183260"/>
    <lineage>
        <taxon>Eukaryota</taxon>
        <taxon>Viridiplantae</taxon>
        <taxon>Streptophyta</taxon>
        <taxon>Embryophyta</taxon>
        <taxon>Tracheophyta</taxon>
        <taxon>Spermatophyta</taxon>
        <taxon>Magnoliopsida</taxon>
        <taxon>eudicotyledons</taxon>
        <taxon>Gunneridae</taxon>
        <taxon>Pentapetalae</taxon>
        <taxon>rosids</taxon>
        <taxon>malvids</taxon>
        <taxon>Malvales</taxon>
        <taxon>Malvaceae</taxon>
        <taxon>Malvoideae</taxon>
        <taxon>Hibiscus</taxon>
    </lineage>
</organism>
<evidence type="ECO:0000313" key="2">
    <source>
        <dbReference type="EMBL" id="KAK8538848.1"/>
    </source>
</evidence>
<evidence type="ECO:0000256" key="1">
    <source>
        <dbReference type="SAM" id="MobiDB-lite"/>
    </source>
</evidence>
<comment type="caution">
    <text evidence="2">The sequence shown here is derived from an EMBL/GenBank/DDBJ whole genome shotgun (WGS) entry which is preliminary data.</text>
</comment>
<dbReference type="Proteomes" id="UP001472677">
    <property type="component" value="Unassembled WGS sequence"/>
</dbReference>
<gene>
    <name evidence="2" type="ORF">V6N12_034555</name>
</gene>
<evidence type="ECO:0000313" key="3">
    <source>
        <dbReference type="Proteomes" id="UP001472677"/>
    </source>
</evidence>
<accession>A0ABR2DHI6</accession>
<sequence length="323" mass="34462">MVLCCMDQGDTTLRAEGPLGGQSQHVDGLIDEENMSVLETCALGWVKEAVSMRVLAKEMAAAGLDGFEIMMSYRHGLVVLMNGLRQQSTHPDVLGSLSVVSWFTYGRKAHSVTLLGYGASIYGSMRPRRSRHHSSRHEASVASPRKNSPVEQVGDDSSHWHANQLWEIESAQKGHGALMVVGGASDRVVCDRGGVFSEGDVDFAFTGIRSREGLDIIHPSVSIAERDSLDVMVVGDCESAEKYGRVVGVNDEGAPSAAVLGLVGAAATPIIGSAHGGAGKVKSVNTLVEALGSPAQKRVIVVARSRRGCRRPAKELKWETVFS</sequence>
<keyword evidence="3" id="KW-1185">Reference proteome</keyword>
<proteinExistence type="predicted"/>
<feature type="region of interest" description="Disordered" evidence="1">
    <location>
        <begin position="127"/>
        <end position="156"/>
    </location>
</feature>
<name>A0ABR2DHI6_9ROSI</name>
<reference evidence="2 3" key="1">
    <citation type="journal article" date="2024" name="G3 (Bethesda)">
        <title>Genome assembly of Hibiscus sabdariffa L. provides insights into metabolisms of medicinal natural products.</title>
        <authorList>
            <person name="Kim T."/>
        </authorList>
    </citation>
    <scope>NUCLEOTIDE SEQUENCE [LARGE SCALE GENOMIC DNA]</scope>
    <source>
        <strain evidence="2">TK-2024</strain>
        <tissue evidence="2">Old leaves</tissue>
    </source>
</reference>
<dbReference type="EMBL" id="JBBPBM010000027">
    <property type="protein sequence ID" value="KAK8538848.1"/>
    <property type="molecule type" value="Genomic_DNA"/>
</dbReference>
<protein>
    <submittedName>
        <fullName evidence="2">Uncharacterized protein</fullName>
    </submittedName>
</protein>